<accession>A0AA37SPE9</accession>
<dbReference type="Proteomes" id="UP001156666">
    <property type="component" value="Unassembled WGS sequence"/>
</dbReference>
<evidence type="ECO:0008006" key="3">
    <source>
        <dbReference type="Google" id="ProtNLM"/>
    </source>
</evidence>
<reference evidence="1" key="2">
    <citation type="submission" date="2023-01" db="EMBL/GenBank/DDBJ databases">
        <title>Draft genome sequence of Portibacter lacus strain NBRC 108769.</title>
        <authorList>
            <person name="Sun Q."/>
            <person name="Mori K."/>
        </authorList>
    </citation>
    <scope>NUCLEOTIDE SEQUENCE</scope>
    <source>
        <strain evidence="1">NBRC 108769</strain>
    </source>
</reference>
<proteinExistence type="predicted"/>
<sequence>MINHTQAHIEELWIHYIGNASQEEGIQYCNQSIAVQTQEIDELLRQYFFENFKEPEFFAFDFYDGNIDLNPVYNHAKQIFMEPETLGDQSVSIVKYLYENSKHPNIKAGDVMIAYVKEILIDDELVDGICIFKSENKQAFLNIQKVGQKYEVNQNEGINPGKIDKACIIFNSEEKDGYKICALDHSNKSKEAQFWKEKFLNIKQRSDDYHHTKNYIQATKAFVTERMRPLYEIDKTQEAEIMNHSLDFLKNEEQLDQASFDERVFKSPDVINEFQLFKLDYQQENGVELADQFAVNPAAVKNQSKVFKSILKLDKNFHVYVHGNRDLIEKGTDADGRKYYKLFYEEEN</sequence>
<dbReference type="Pfam" id="PF04245">
    <property type="entry name" value="NA37"/>
    <property type="match status" value="1"/>
</dbReference>
<keyword evidence="2" id="KW-1185">Reference proteome</keyword>
<evidence type="ECO:0000313" key="1">
    <source>
        <dbReference type="EMBL" id="GLR17642.1"/>
    </source>
</evidence>
<dbReference type="RefSeq" id="WP_235291311.1">
    <property type="nucleotide sequence ID" value="NZ_BSOH01000014.1"/>
</dbReference>
<dbReference type="GO" id="GO:0009295">
    <property type="term" value="C:nucleoid"/>
    <property type="evidence" value="ECO:0007669"/>
    <property type="project" value="InterPro"/>
</dbReference>
<evidence type="ECO:0000313" key="2">
    <source>
        <dbReference type="Proteomes" id="UP001156666"/>
    </source>
</evidence>
<comment type="caution">
    <text evidence="1">The sequence shown here is derived from an EMBL/GenBank/DDBJ whole genome shotgun (WGS) entry which is preliminary data.</text>
</comment>
<dbReference type="AlphaFoldDB" id="A0AA37SPE9"/>
<dbReference type="EMBL" id="BSOH01000014">
    <property type="protein sequence ID" value="GLR17642.1"/>
    <property type="molecule type" value="Genomic_DNA"/>
</dbReference>
<name>A0AA37SPE9_9BACT</name>
<organism evidence="1 2">
    <name type="scientific">Portibacter lacus</name>
    <dbReference type="NCBI Taxonomy" id="1099794"/>
    <lineage>
        <taxon>Bacteria</taxon>
        <taxon>Pseudomonadati</taxon>
        <taxon>Bacteroidota</taxon>
        <taxon>Saprospiria</taxon>
        <taxon>Saprospirales</taxon>
        <taxon>Haliscomenobacteraceae</taxon>
        <taxon>Portibacter</taxon>
    </lineage>
</organism>
<reference evidence="1" key="1">
    <citation type="journal article" date="2014" name="Int. J. Syst. Evol. Microbiol.">
        <title>Complete genome sequence of Corynebacterium casei LMG S-19264T (=DSM 44701T), isolated from a smear-ripened cheese.</title>
        <authorList>
            <consortium name="US DOE Joint Genome Institute (JGI-PGF)"/>
            <person name="Walter F."/>
            <person name="Albersmeier A."/>
            <person name="Kalinowski J."/>
            <person name="Ruckert C."/>
        </authorList>
    </citation>
    <scope>NUCLEOTIDE SEQUENCE</scope>
    <source>
        <strain evidence="1">NBRC 108769</strain>
    </source>
</reference>
<protein>
    <recommendedName>
        <fullName evidence="3">Nucleoid-associated protein</fullName>
    </recommendedName>
</protein>
<dbReference type="InterPro" id="IPR007358">
    <property type="entry name" value="Nucleoid_associated_NdpA"/>
</dbReference>
<gene>
    <name evidence="1" type="ORF">GCM10007940_22570</name>
</gene>